<dbReference type="GeneID" id="25381221"/>
<feature type="region of interest" description="Disordered" evidence="1">
    <location>
        <begin position="173"/>
        <end position="226"/>
    </location>
</feature>
<dbReference type="EMBL" id="HG683270">
    <property type="protein sequence ID" value="CDJ31427.1"/>
    <property type="molecule type" value="Genomic_DNA"/>
</dbReference>
<protein>
    <submittedName>
        <fullName evidence="2">Uncharacterized protein</fullName>
    </submittedName>
</protein>
<gene>
    <name evidence="2" type="ORF">EMH_0066690</name>
</gene>
<organism evidence="2 3">
    <name type="scientific">Eimeria mitis</name>
    <dbReference type="NCBI Taxonomy" id="44415"/>
    <lineage>
        <taxon>Eukaryota</taxon>
        <taxon>Sar</taxon>
        <taxon>Alveolata</taxon>
        <taxon>Apicomplexa</taxon>
        <taxon>Conoidasida</taxon>
        <taxon>Coccidia</taxon>
        <taxon>Eucoccidiorida</taxon>
        <taxon>Eimeriorina</taxon>
        <taxon>Eimeriidae</taxon>
        <taxon>Eimeria</taxon>
    </lineage>
</organism>
<reference evidence="2" key="2">
    <citation type="submission" date="2013-10" db="EMBL/GenBank/DDBJ databases">
        <authorList>
            <person name="Aslett M."/>
        </authorList>
    </citation>
    <scope>NUCLEOTIDE SEQUENCE [LARGE SCALE GENOMIC DNA]</scope>
    <source>
        <strain evidence="2">Houghton</strain>
    </source>
</reference>
<keyword evidence="3" id="KW-1185">Reference proteome</keyword>
<reference evidence="2" key="1">
    <citation type="submission" date="2013-10" db="EMBL/GenBank/DDBJ databases">
        <title>Genomic analysis of the causative agents of coccidiosis in chickens.</title>
        <authorList>
            <person name="Reid A.J."/>
            <person name="Blake D."/>
            <person name="Billington K."/>
            <person name="Browne H."/>
            <person name="Dunn M."/>
            <person name="Hung S."/>
            <person name="Kawahara F."/>
            <person name="Miranda-Saavedra D."/>
            <person name="Mourier T."/>
            <person name="Nagra H."/>
            <person name="Otto T.D."/>
            <person name="Rawlings N."/>
            <person name="Sanchez A."/>
            <person name="Sanders M."/>
            <person name="Subramaniam C."/>
            <person name="Tay Y."/>
            <person name="Dear P."/>
            <person name="Doerig C."/>
            <person name="Gruber A."/>
            <person name="Parkinson J."/>
            <person name="Shirley M."/>
            <person name="Wan K.L."/>
            <person name="Berriman M."/>
            <person name="Tomley F."/>
            <person name="Pain A."/>
        </authorList>
    </citation>
    <scope>NUCLEOTIDE SEQUENCE [LARGE SCALE GENOMIC DNA]</scope>
    <source>
        <strain evidence="2">Houghton</strain>
    </source>
</reference>
<evidence type="ECO:0000313" key="2">
    <source>
        <dbReference type="EMBL" id="CDJ31427.1"/>
    </source>
</evidence>
<dbReference type="OrthoDB" id="10644889at2759"/>
<dbReference type="Proteomes" id="UP000030744">
    <property type="component" value="Unassembled WGS sequence"/>
</dbReference>
<dbReference type="RefSeq" id="XP_013353992.1">
    <property type="nucleotide sequence ID" value="XM_013498538.1"/>
</dbReference>
<dbReference type="AlphaFoldDB" id="U6K534"/>
<dbReference type="VEuPathDB" id="ToxoDB:EMH_0066690"/>
<accession>U6K534</accession>
<proteinExistence type="predicted"/>
<feature type="compositionally biased region" description="Basic and acidic residues" evidence="1">
    <location>
        <begin position="204"/>
        <end position="225"/>
    </location>
</feature>
<evidence type="ECO:0000256" key="1">
    <source>
        <dbReference type="SAM" id="MobiDB-lite"/>
    </source>
</evidence>
<sequence length="260" mass="27607">MTEPNARRRRRRRLSPSSFLLPTPAELLVNEMGGTILTNRNSDPVMLTWSQSSKGSANESVGGEAAPAAGVAAADAVAKQTVLAAPPAQAVEAEQDGPAPAGLVNPETAAPAAEPAAVCETAPISVDPGAVYGELRQQMLCVQVYARQTELQTPLASPRQIGKASSPVVVLEGGPQAAPSSQQKHGFIQEPMSPPPLPDEEQRENEWHPKIDVLSPRKGDARPLDDEGIMLRTRALLQDRDMKLFSMSLARSSQASQLSL</sequence>
<evidence type="ECO:0000313" key="3">
    <source>
        <dbReference type="Proteomes" id="UP000030744"/>
    </source>
</evidence>
<name>U6K534_9EIME</name>